<dbReference type="Proteomes" id="UP000004277">
    <property type="component" value="Unassembled WGS sequence"/>
</dbReference>
<evidence type="ECO:0000313" key="1">
    <source>
        <dbReference type="EMBL" id="TMS57302.1"/>
    </source>
</evidence>
<dbReference type="EMBL" id="AKCV02000025">
    <property type="protein sequence ID" value="TMS57302.1"/>
    <property type="molecule type" value="Genomic_DNA"/>
</dbReference>
<protein>
    <submittedName>
        <fullName evidence="1">Spore coat protein CotH</fullName>
    </submittedName>
</protein>
<name>A0ACD3SM84_9BURK</name>
<organism evidence="1 2">
    <name type="scientific">Imbroritus primus</name>
    <dbReference type="NCBI Taxonomy" id="3058603"/>
    <lineage>
        <taxon>Bacteria</taxon>
        <taxon>Pseudomonadati</taxon>
        <taxon>Pseudomonadota</taxon>
        <taxon>Betaproteobacteria</taxon>
        <taxon>Burkholderiales</taxon>
        <taxon>Burkholderiaceae</taxon>
        <taxon>Imbroritus</taxon>
    </lineage>
</organism>
<reference evidence="1" key="1">
    <citation type="submission" date="2019-05" db="EMBL/GenBank/DDBJ databases">
        <title>Revised genome assembly of Burkholderiaceae (previously Ralstonia) sp. PBA.</title>
        <authorList>
            <person name="Gan H.M."/>
        </authorList>
    </citation>
    <scope>NUCLEOTIDE SEQUENCE</scope>
    <source>
        <strain evidence="1">PBA</strain>
    </source>
</reference>
<gene>
    <name evidence="1" type="ORF">MW7_013375</name>
</gene>
<evidence type="ECO:0000313" key="2">
    <source>
        <dbReference type="Proteomes" id="UP000004277"/>
    </source>
</evidence>
<comment type="caution">
    <text evidence="1">The sequence shown here is derived from an EMBL/GenBank/DDBJ whole genome shotgun (WGS) entry which is preliminary data.</text>
</comment>
<proteinExistence type="predicted"/>
<accession>A0ACD3SM84</accession>
<keyword evidence="2" id="KW-1185">Reference proteome</keyword>
<sequence length="477" mass="53353">MRVRGSSTRDTVQKSFRIRTKKDSGTGLRPAMWFGEDTLQLNKHPYDLTRVRNKLALDLMKQIPHHQTLRTQFVKINYSDSINTPPATGPLGSLGLFTHVEKFSESYMTRRGWKVAGANIYKAGAFDFNKHAAFGCNPDGTSNAALEAALELQAGDGKACTSIMKMLDDLDDENIPFTTTFNQYFNRNNYLTWLASVILLGNYDTTTQNFALYRSPDNGKFYFLPWDYDGALDYSHQMAAEAYANWAYGAGNWWDSALHRRFMAEPGNIALLQAAVNEIRDKYLTRTSIKTLLDSYKPTVRGFIQSAPDKDYLPGSATEAQWEAEFDRLVDVIDKNYNSFVKSLKDPMPFWFSLFTDPGNNITKLGWEWPTPFHPQGHQITYQVDFLPFVAGDTTLPRGQTAFDAPGGRTVISHSTGTSVELPGASLPSGAHWIRVLAKDATNGTSTYAFDSVYDTQTRHGVICKVLPANTNCAGVQ</sequence>